<organism evidence="11 12">
    <name type="scientific">Flaviflagellibacter deserti</name>
    <dbReference type="NCBI Taxonomy" id="2267266"/>
    <lineage>
        <taxon>Bacteria</taxon>
        <taxon>Pseudomonadati</taxon>
        <taxon>Pseudomonadota</taxon>
        <taxon>Alphaproteobacteria</taxon>
        <taxon>Hyphomicrobiales</taxon>
        <taxon>Flaviflagellibacter</taxon>
    </lineage>
</organism>
<keyword evidence="6" id="KW-0479">Metal-binding</keyword>
<comment type="caution">
    <text evidence="11">The sequence shown here is derived from an EMBL/GenBank/DDBJ whole genome shotgun (WGS) entry which is preliminary data.</text>
</comment>
<keyword evidence="3" id="KW-0963">Cytoplasm</keyword>
<dbReference type="Pfam" id="PF01546">
    <property type="entry name" value="Peptidase_M20"/>
    <property type="match status" value="1"/>
</dbReference>
<dbReference type="PANTHER" id="PTHR43808:SF31">
    <property type="entry name" value="N-ACETYL-L-CITRULLINE DEACETYLASE"/>
    <property type="match status" value="1"/>
</dbReference>
<dbReference type="PANTHER" id="PTHR43808">
    <property type="entry name" value="ACETYLORNITHINE DEACETYLASE"/>
    <property type="match status" value="1"/>
</dbReference>
<dbReference type="Proteomes" id="UP001595796">
    <property type="component" value="Unassembled WGS sequence"/>
</dbReference>
<evidence type="ECO:0000313" key="12">
    <source>
        <dbReference type="Proteomes" id="UP001595796"/>
    </source>
</evidence>
<sequence length="416" mass="43482">MSDALSTLRLDSASFDAADDVTERTIGILADLVAFETVSVRSNLAAVDYIIEFLKMHGVASRTIPDGSGDKASVLATIGPADKAGIVLSAHTDVVPVEGQSWSTPPFRATEIEGRIYGRGTTDMKGFVAAVLAQVPELTKASLQAPVHIAFSYDEELGCLGAPDLVAEVAALPTVPALCIVGEPTRMRVVCGHKGKVARRITVHGKGGHSAYPHKAASALDAAAEIAVGLRDLARECASAPDSPGYDPPCPTVHVGSLHSGTALNLVPDNAVIEFEIRATPRSDVGNLLRRVDRLIAGAEASLKAAASDARIEVTPLIDYPGLDGSPDSGATKLVADLAEDRQTASTISFGTEAGFYAAAGIPTLVCGPGDIARAHKADEWIGRDELAAVNRMLGRLQALLTDPDWMSSLHTSRDQ</sequence>
<keyword evidence="12" id="KW-1185">Reference proteome</keyword>
<dbReference type="InterPro" id="IPR011650">
    <property type="entry name" value="Peptidase_M20_dimer"/>
</dbReference>
<dbReference type="InterPro" id="IPR036264">
    <property type="entry name" value="Bact_exopeptidase_dim_dom"/>
</dbReference>
<dbReference type="InterPro" id="IPR050072">
    <property type="entry name" value="Peptidase_M20A"/>
</dbReference>
<evidence type="ECO:0000256" key="8">
    <source>
        <dbReference type="ARBA" id="ARBA00022833"/>
    </source>
</evidence>
<dbReference type="InterPro" id="IPR002933">
    <property type="entry name" value="Peptidase_M20"/>
</dbReference>
<proteinExistence type="inferred from homology"/>
<evidence type="ECO:0000313" key="11">
    <source>
        <dbReference type="EMBL" id="MFC5068657.1"/>
    </source>
</evidence>
<dbReference type="InterPro" id="IPR010169">
    <property type="entry name" value="AcOrn-deacetyl"/>
</dbReference>
<dbReference type="RefSeq" id="WP_114956143.1">
    <property type="nucleotide sequence ID" value="NZ_JBHSJF010000006.1"/>
</dbReference>
<keyword evidence="9" id="KW-0170">Cobalt</keyword>
<dbReference type="NCBIfam" id="NF005710">
    <property type="entry name" value="PRK07522.1"/>
    <property type="match status" value="1"/>
</dbReference>
<dbReference type="Gene3D" id="3.40.630.10">
    <property type="entry name" value="Zn peptidases"/>
    <property type="match status" value="1"/>
</dbReference>
<evidence type="ECO:0000256" key="9">
    <source>
        <dbReference type="ARBA" id="ARBA00023285"/>
    </source>
</evidence>
<reference evidence="12" key="1">
    <citation type="journal article" date="2019" name="Int. J. Syst. Evol. Microbiol.">
        <title>The Global Catalogue of Microorganisms (GCM) 10K type strain sequencing project: providing services to taxonomists for standard genome sequencing and annotation.</title>
        <authorList>
            <consortium name="The Broad Institute Genomics Platform"/>
            <consortium name="The Broad Institute Genome Sequencing Center for Infectious Disease"/>
            <person name="Wu L."/>
            <person name="Ma J."/>
        </authorList>
    </citation>
    <scope>NUCLEOTIDE SEQUENCE [LARGE SCALE GENOMIC DNA]</scope>
    <source>
        <strain evidence="12">CGMCC 1.16444</strain>
    </source>
</reference>
<evidence type="ECO:0000256" key="5">
    <source>
        <dbReference type="ARBA" id="ARBA00022605"/>
    </source>
</evidence>
<evidence type="ECO:0000256" key="6">
    <source>
        <dbReference type="ARBA" id="ARBA00022723"/>
    </source>
</evidence>
<evidence type="ECO:0000256" key="4">
    <source>
        <dbReference type="ARBA" id="ARBA00022571"/>
    </source>
</evidence>
<gene>
    <name evidence="11" type="primary">argE</name>
    <name evidence="11" type="ORF">ACFPFW_11615</name>
</gene>
<dbReference type="EC" id="3.5.1.16" evidence="11"/>
<dbReference type="GO" id="GO:0008777">
    <property type="term" value="F:acetylornithine deacetylase activity"/>
    <property type="evidence" value="ECO:0007669"/>
    <property type="project" value="UniProtKB-EC"/>
</dbReference>
<evidence type="ECO:0000256" key="3">
    <source>
        <dbReference type="ARBA" id="ARBA00022490"/>
    </source>
</evidence>
<dbReference type="InterPro" id="IPR001261">
    <property type="entry name" value="ArgE/DapE_CS"/>
</dbReference>
<keyword evidence="8" id="KW-0862">Zinc</keyword>
<accession>A0ABV9Z3F4</accession>
<keyword evidence="5" id="KW-0028">Amino-acid biosynthesis</keyword>
<dbReference type="NCBIfam" id="TIGR01892">
    <property type="entry name" value="AcOrn-deacetyl"/>
    <property type="match status" value="1"/>
</dbReference>
<dbReference type="PROSITE" id="PS00759">
    <property type="entry name" value="ARGE_DAPE_CPG2_2"/>
    <property type="match status" value="1"/>
</dbReference>
<evidence type="ECO:0000256" key="7">
    <source>
        <dbReference type="ARBA" id="ARBA00022801"/>
    </source>
</evidence>
<evidence type="ECO:0000256" key="2">
    <source>
        <dbReference type="ARBA" id="ARBA00005691"/>
    </source>
</evidence>
<dbReference type="SUPFAM" id="SSF55031">
    <property type="entry name" value="Bacterial exopeptidase dimerisation domain"/>
    <property type="match status" value="1"/>
</dbReference>
<comment type="cofactor">
    <cofactor evidence="1">
        <name>Zn(2+)</name>
        <dbReference type="ChEBI" id="CHEBI:29105"/>
    </cofactor>
</comment>
<comment type="similarity">
    <text evidence="2">Belongs to the peptidase M20A family. ArgE subfamily.</text>
</comment>
<dbReference type="EMBL" id="JBHSJF010000006">
    <property type="protein sequence ID" value="MFC5068657.1"/>
    <property type="molecule type" value="Genomic_DNA"/>
</dbReference>
<evidence type="ECO:0000256" key="1">
    <source>
        <dbReference type="ARBA" id="ARBA00001947"/>
    </source>
</evidence>
<evidence type="ECO:0000259" key="10">
    <source>
        <dbReference type="Pfam" id="PF07687"/>
    </source>
</evidence>
<dbReference type="Pfam" id="PF07687">
    <property type="entry name" value="M20_dimer"/>
    <property type="match status" value="1"/>
</dbReference>
<dbReference type="CDD" id="cd03894">
    <property type="entry name" value="M20_ArgE"/>
    <property type="match status" value="1"/>
</dbReference>
<feature type="domain" description="Peptidase M20 dimerisation" evidence="10">
    <location>
        <begin position="192"/>
        <end position="296"/>
    </location>
</feature>
<dbReference type="Gene3D" id="3.30.70.360">
    <property type="match status" value="1"/>
</dbReference>
<keyword evidence="4" id="KW-0055">Arginine biosynthesis</keyword>
<protein>
    <submittedName>
        <fullName evidence="11">Acetylornithine deacetylase</fullName>
        <ecNumber evidence="11">3.5.1.16</ecNumber>
    </submittedName>
</protein>
<dbReference type="SUPFAM" id="SSF53187">
    <property type="entry name" value="Zn-dependent exopeptidases"/>
    <property type="match status" value="1"/>
</dbReference>
<keyword evidence="7 11" id="KW-0378">Hydrolase</keyword>
<name>A0ABV9Z3F4_9HYPH</name>